<feature type="transmembrane region" description="Helical" evidence="7">
    <location>
        <begin position="37"/>
        <end position="58"/>
    </location>
</feature>
<reference evidence="10 11" key="1">
    <citation type="submission" date="2021-01" db="EMBL/GenBank/DDBJ databases">
        <title>Genomic Encyclopedia of Type Strains, Phase IV (KMG-IV): sequencing the most valuable type-strain genomes for metagenomic binning, comparative biology and taxonomic classification.</title>
        <authorList>
            <person name="Goeker M."/>
        </authorList>
    </citation>
    <scope>NUCLEOTIDE SEQUENCE [LARGE SCALE GENOMIC DNA]</scope>
    <source>
        <strain evidence="10 11">DSM 25540</strain>
    </source>
</reference>
<proteinExistence type="inferred from homology"/>
<evidence type="ECO:0000256" key="5">
    <source>
        <dbReference type="ARBA" id="ARBA00023136"/>
    </source>
</evidence>
<organism evidence="10 11">
    <name type="scientific">Geomicrobium sediminis</name>
    <dbReference type="NCBI Taxonomy" id="1347788"/>
    <lineage>
        <taxon>Bacteria</taxon>
        <taxon>Bacillati</taxon>
        <taxon>Bacillota</taxon>
        <taxon>Bacilli</taxon>
        <taxon>Bacillales</taxon>
        <taxon>Geomicrobium</taxon>
    </lineage>
</organism>
<feature type="region of interest" description="Disordered" evidence="9">
    <location>
        <begin position="1"/>
        <end position="22"/>
    </location>
</feature>
<keyword evidence="2 7" id="KW-0132">Cell division</keyword>
<keyword evidence="11" id="KW-1185">Reference proteome</keyword>
<keyword evidence="1 7" id="KW-1003">Cell membrane</keyword>
<evidence type="ECO:0000256" key="1">
    <source>
        <dbReference type="ARBA" id="ARBA00022475"/>
    </source>
</evidence>
<evidence type="ECO:0000256" key="9">
    <source>
        <dbReference type="SAM" id="MobiDB-lite"/>
    </source>
</evidence>
<dbReference type="NCBIfam" id="TIGR02209">
    <property type="entry name" value="ftsL_broad"/>
    <property type="match status" value="1"/>
</dbReference>
<dbReference type="RefSeq" id="WP_204696781.1">
    <property type="nucleotide sequence ID" value="NZ_JAFBEC010000004.1"/>
</dbReference>
<evidence type="ECO:0000256" key="6">
    <source>
        <dbReference type="ARBA" id="ARBA00023306"/>
    </source>
</evidence>
<sequence>MSQFAHKHQHVEEHHQSQDVRTVKKRIHKRITLGEKCIMFMILAIVVTTALFMISNYATIYGQNSSIDTLERDIAAQQERNAGLDLQVAELSDPERILHLAQEHGMELNEANVQVVTGNE</sequence>
<evidence type="ECO:0000256" key="2">
    <source>
        <dbReference type="ARBA" id="ARBA00022618"/>
    </source>
</evidence>
<evidence type="ECO:0000313" key="10">
    <source>
        <dbReference type="EMBL" id="MBM7632490.1"/>
    </source>
</evidence>
<comment type="caution">
    <text evidence="10">The sequence shown here is derived from an EMBL/GenBank/DDBJ whole genome shotgun (WGS) entry which is preliminary data.</text>
</comment>
<evidence type="ECO:0000256" key="7">
    <source>
        <dbReference type="HAMAP-Rule" id="MF_00910"/>
    </source>
</evidence>
<keyword evidence="5 7" id="KW-0472">Membrane</keyword>
<keyword evidence="4 7" id="KW-1133">Transmembrane helix</keyword>
<comment type="similarity">
    <text evidence="7">Belongs to the FtsL family.</text>
</comment>
<dbReference type="InterPro" id="IPR007060">
    <property type="entry name" value="FtsL/DivIC"/>
</dbReference>
<comment type="subcellular location">
    <subcellularLocation>
        <location evidence="7">Cell membrane</location>
        <topology evidence="7">Single-pass type II membrane protein</topology>
    </subcellularLocation>
    <text evidence="7">Localizes to the division septum where it forms a ring structure.</text>
</comment>
<protein>
    <recommendedName>
        <fullName evidence="7 8">Cell division protein FtsL</fullName>
    </recommendedName>
</protein>
<evidence type="ECO:0000256" key="8">
    <source>
        <dbReference type="NCBIfam" id="TIGR02209"/>
    </source>
</evidence>
<evidence type="ECO:0000313" key="11">
    <source>
        <dbReference type="Proteomes" id="UP000741863"/>
    </source>
</evidence>
<dbReference type="GO" id="GO:0051301">
    <property type="term" value="P:cell division"/>
    <property type="evidence" value="ECO:0007669"/>
    <property type="project" value="UniProtKB-KW"/>
</dbReference>
<evidence type="ECO:0000256" key="4">
    <source>
        <dbReference type="ARBA" id="ARBA00022989"/>
    </source>
</evidence>
<keyword evidence="3 7" id="KW-0812">Transmembrane</keyword>
<comment type="function">
    <text evidence="7">Essential cell division protein.</text>
</comment>
<dbReference type="EMBL" id="JAFBEC010000004">
    <property type="protein sequence ID" value="MBM7632490.1"/>
    <property type="molecule type" value="Genomic_DNA"/>
</dbReference>
<gene>
    <name evidence="7" type="primary">ftsL</name>
    <name evidence="10" type="ORF">JOD17_001584</name>
</gene>
<evidence type="ECO:0000256" key="3">
    <source>
        <dbReference type="ARBA" id="ARBA00022692"/>
    </source>
</evidence>
<dbReference type="HAMAP" id="MF_00910">
    <property type="entry name" value="FtsL"/>
    <property type="match status" value="1"/>
</dbReference>
<dbReference type="Proteomes" id="UP000741863">
    <property type="component" value="Unassembled WGS sequence"/>
</dbReference>
<dbReference type="InterPro" id="IPR011922">
    <property type="entry name" value="Cell_div_FtsL"/>
</dbReference>
<feature type="compositionally biased region" description="Basic and acidic residues" evidence="9">
    <location>
        <begin position="10"/>
        <end position="22"/>
    </location>
</feature>
<dbReference type="Pfam" id="PF04977">
    <property type="entry name" value="DivIC"/>
    <property type="match status" value="1"/>
</dbReference>
<keyword evidence="6 7" id="KW-0131">Cell cycle</keyword>
<name>A0ABS2PAS3_9BACL</name>
<accession>A0ABS2PAS3</accession>